<reference evidence="2 3" key="1">
    <citation type="submission" date="2021-02" db="EMBL/GenBank/DDBJ databases">
        <title>De Novo genome assembly of isolated myxobacteria.</title>
        <authorList>
            <person name="Stevens D.C."/>
        </authorList>
    </citation>
    <scope>NUCLEOTIDE SEQUENCE [LARGE SCALE GENOMIC DNA]</scope>
    <source>
        <strain evidence="2 3">SCHIC003</strain>
    </source>
</reference>
<evidence type="ECO:0000313" key="3">
    <source>
        <dbReference type="Proteomes" id="UP000663090"/>
    </source>
</evidence>
<evidence type="ECO:0000313" key="2">
    <source>
        <dbReference type="EMBL" id="QSQ17226.1"/>
    </source>
</evidence>
<name>A0ABX7NFI0_9BACT</name>
<evidence type="ECO:0000256" key="1">
    <source>
        <dbReference type="SAM" id="MobiDB-lite"/>
    </source>
</evidence>
<gene>
    <name evidence="2" type="ORF">JY572_14695</name>
</gene>
<dbReference type="EMBL" id="CP071091">
    <property type="protein sequence ID" value="QSQ17226.1"/>
    <property type="molecule type" value="Genomic_DNA"/>
</dbReference>
<dbReference type="RefSeq" id="WP_206718860.1">
    <property type="nucleotide sequence ID" value="NZ_CP071091.1"/>
</dbReference>
<accession>A0ABX7NFI0</accession>
<feature type="region of interest" description="Disordered" evidence="1">
    <location>
        <begin position="182"/>
        <end position="208"/>
    </location>
</feature>
<dbReference type="Proteomes" id="UP000663090">
    <property type="component" value="Chromosome"/>
</dbReference>
<organism evidence="2 3">
    <name type="scientific">Myxococcus landrumensis</name>
    <dbReference type="NCBI Taxonomy" id="2813577"/>
    <lineage>
        <taxon>Bacteria</taxon>
        <taxon>Pseudomonadati</taxon>
        <taxon>Myxococcota</taxon>
        <taxon>Myxococcia</taxon>
        <taxon>Myxococcales</taxon>
        <taxon>Cystobacterineae</taxon>
        <taxon>Myxococcaceae</taxon>
        <taxon>Myxococcus</taxon>
    </lineage>
</organism>
<feature type="compositionally biased region" description="Low complexity" evidence="1">
    <location>
        <begin position="184"/>
        <end position="198"/>
    </location>
</feature>
<proteinExistence type="predicted"/>
<sequence>MARHRDHDLETEPAEVLGLDPLATYRPLKQRGPATTLTEPLGLALCRHIAAGRFLRDAAVLAGSSDSVVQGWLRRGREDIEAGEQTLYTWFVMEYEAASAHFRRALEEVVLANIGNRALLEKFIRWRLSISDPKHYTLPRVSAAPVAGNGLGPLFELVTPEQARSKLDEKLERFLEELAKDLPAKAAPDSSAAAGTPSNTDDEDEDGG</sequence>
<keyword evidence="3" id="KW-1185">Reference proteome</keyword>
<protein>
    <submittedName>
        <fullName evidence="2">Uncharacterized protein</fullName>
    </submittedName>
</protein>